<feature type="transmembrane region" description="Helical" evidence="3">
    <location>
        <begin position="303"/>
        <end position="320"/>
    </location>
</feature>
<feature type="coiled-coil region" evidence="1">
    <location>
        <begin position="205"/>
        <end position="253"/>
    </location>
</feature>
<evidence type="ECO:0000259" key="4">
    <source>
        <dbReference type="Pfam" id="PF13476"/>
    </source>
</evidence>
<evidence type="ECO:0000256" key="3">
    <source>
        <dbReference type="SAM" id="Phobius"/>
    </source>
</evidence>
<dbReference type="GO" id="GO:0006302">
    <property type="term" value="P:double-strand break repair"/>
    <property type="evidence" value="ECO:0007669"/>
    <property type="project" value="InterPro"/>
</dbReference>
<dbReference type="InterPro" id="IPR038729">
    <property type="entry name" value="Rad50/SbcC_AAA"/>
</dbReference>
<dbReference type="GO" id="GO:0016887">
    <property type="term" value="F:ATP hydrolysis activity"/>
    <property type="evidence" value="ECO:0007669"/>
    <property type="project" value="InterPro"/>
</dbReference>
<dbReference type="PANTHER" id="PTHR41259">
    <property type="entry name" value="DOUBLE-STRAND BREAK REPAIR RAD50 ATPASE, PUTATIVE-RELATED"/>
    <property type="match status" value="1"/>
</dbReference>
<dbReference type="Proteomes" id="UP000824200">
    <property type="component" value="Unassembled WGS sequence"/>
</dbReference>
<organism evidence="5 6">
    <name type="scientific">Candidatus Fimimonas gallinarum</name>
    <dbReference type="NCBI Taxonomy" id="2840821"/>
    <lineage>
        <taxon>Bacteria</taxon>
        <taxon>Pseudomonadati</taxon>
        <taxon>Myxococcota</taxon>
        <taxon>Myxococcia</taxon>
        <taxon>Myxococcales</taxon>
        <taxon>Cystobacterineae</taxon>
        <taxon>Myxococcaceae</taxon>
        <taxon>Myxococcaceae incertae sedis</taxon>
        <taxon>Candidatus Fimimonas</taxon>
    </lineage>
</organism>
<gene>
    <name evidence="5" type="ORF">IAC95_02505</name>
</gene>
<name>A0A9D1E3D3_9BACT</name>
<reference evidence="5" key="2">
    <citation type="journal article" date="2021" name="PeerJ">
        <title>Extensive microbial diversity within the chicken gut microbiome revealed by metagenomics and culture.</title>
        <authorList>
            <person name="Gilroy R."/>
            <person name="Ravi A."/>
            <person name="Getino M."/>
            <person name="Pursley I."/>
            <person name="Horton D.L."/>
            <person name="Alikhan N.F."/>
            <person name="Baker D."/>
            <person name="Gharbi K."/>
            <person name="Hall N."/>
            <person name="Watson M."/>
            <person name="Adriaenssens E.M."/>
            <person name="Foster-Nyarko E."/>
            <person name="Jarju S."/>
            <person name="Secka A."/>
            <person name="Antonio M."/>
            <person name="Oren A."/>
            <person name="Chaudhuri R.R."/>
            <person name="La Ragione R."/>
            <person name="Hildebrand F."/>
            <person name="Pallen M.J."/>
        </authorList>
    </citation>
    <scope>NUCLEOTIDE SEQUENCE</scope>
    <source>
        <strain evidence="5">CHK121-14286</strain>
    </source>
</reference>
<reference evidence="5" key="1">
    <citation type="submission" date="2020-10" db="EMBL/GenBank/DDBJ databases">
        <authorList>
            <person name="Gilroy R."/>
        </authorList>
    </citation>
    <scope>NUCLEOTIDE SEQUENCE</scope>
    <source>
        <strain evidence="5">CHK121-14286</strain>
    </source>
</reference>
<dbReference type="Pfam" id="PF13476">
    <property type="entry name" value="AAA_23"/>
    <property type="match status" value="1"/>
</dbReference>
<evidence type="ECO:0000313" key="6">
    <source>
        <dbReference type="Proteomes" id="UP000824200"/>
    </source>
</evidence>
<accession>A0A9D1E3D3</accession>
<comment type="caution">
    <text evidence="5">The sequence shown here is derived from an EMBL/GenBank/DDBJ whole genome shotgun (WGS) entry which is preliminary data.</text>
</comment>
<keyword evidence="3" id="KW-0472">Membrane</keyword>
<keyword evidence="1" id="KW-0175">Coiled coil</keyword>
<evidence type="ECO:0000256" key="1">
    <source>
        <dbReference type="SAM" id="Coils"/>
    </source>
</evidence>
<feature type="region of interest" description="Disordered" evidence="2">
    <location>
        <begin position="411"/>
        <end position="435"/>
    </location>
</feature>
<keyword evidence="3" id="KW-1133">Transmembrane helix</keyword>
<feature type="domain" description="Rad50/SbcC-type AAA" evidence="4">
    <location>
        <begin position="5"/>
        <end position="226"/>
    </location>
</feature>
<feature type="compositionally biased region" description="Polar residues" evidence="2">
    <location>
        <begin position="411"/>
        <end position="426"/>
    </location>
</feature>
<dbReference type="PANTHER" id="PTHR41259:SF1">
    <property type="entry name" value="DOUBLE-STRAND BREAK REPAIR RAD50 ATPASE, PUTATIVE-RELATED"/>
    <property type="match status" value="1"/>
</dbReference>
<protein>
    <submittedName>
        <fullName evidence="5">AAA family ATPase</fullName>
    </submittedName>
</protein>
<dbReference type="Gene3D" id="3.40.50.300">
    <property type="entry name" value="P-loop containing nucleotide triphosphate hydrolases"/>
    <property type="match status" value="2"/>
</dbReference>
<keyword evidence="3" id="KW-0812">Transmembrane</keyword>
<evidence type="ECO:0000313" key="5">
    <source>
        <dbReference type="EMBL" id="HIR65743.1"/>
    </source>
</evidence>
<dbReference type="AlphaFoldDB" id="A0A9D1E3D3"/>
<dbReference type="InterPro" id="IPR027417">
    <property type="entry name" value="P-loop_NTPase"/>
</dbReference>
<dbReference type="EMBL" id="DVHL01000019">
    <property type="protein sequence ID" value="HIR65743.1"/>
    <property type="molecule type" value="Genomic_DNA"/>
</dbReference>
<evidence type="ECO:0000256" key="2">
    <source>
        <dbReference type="SAM" id="MobiDB-lite"/>
    </source>
</evidence>
<dbReference type="SUPFAM" id="SSF52540">
    <property type="entry name" value="P-loop containing nucleoside triphosphate hydrolases"/>
    <property type="match status" value="1"/>
</dbReference>
<sequence>MKIISLNIQSFGKLHNCTINFYPDVNIIQKQNGFGKTTVASFVRAMLYGLKRGRTQSVGQTVNKWTDWSSNSKAGGEMVVEKDGVIYRIERHFGASAREDYLSFTEQKTGKAVDTTLEVGEYLLGLTAESYDRSAYFPQESVEMESNQNFDAKLAGLVNNTENTDKVTERLRKFMKERKAERGNGGTIYQLQLQQQDLQRKFIQAQAQLNRKDAIEKQLQSIAKEMTSLEESISALEKEKEKLHGQLAHTQLTARQQEQLENYRTLKQSIASQGNFEADKKQCDEIAEKWSKTPVTAKPQGKLLLPLLIVGILLLCAGVGVCFANIYAGIGMCIAGVIALAFCYRPTKGVQTLQAGEREHLQTDYFRIAGRHINCQNKSFEEVQTDLGEAYVKYRTAIQVAKALEEALPKSNDSSELQQRLDSVKQTQEEKRRRLSELNVQRGSLAEENKNLNVDIVSIEEELGNVQLKIKAEQHNYLVAQKTLQLLEQAKDNLSTSYLPVLSQRCQQLLCEVTANDFQVVCDRNFSVKLSEKGVTQPLEYFSRGVREITLLCFRIALSELLFGREIPFLIIDDAFVNFDEDNFVRATDVVKNLCKRGTQVVYFTCHNRLGNLKT</sequence>
<proteinExistence type="predicted"/>